<proteinExistence type="predicted"/>
<dbReference type="Proteomes" id="UP000435837">
    <property type="component" value="Unassembled WGS sequence"/>
</dbReference>
<sequence>MPPTDGAPQWTDRNFRRSLGIAHLQIHDWTTGHADLHWANVTHAPLVVLDWEGWGLLPVGYDLGFLHACALTAPATAARLRQELPRF</sequence>
<evidence type="ECO:0000313" key="1">
    <source>
        <dbReference type="EMBL" id="GFE03766.1"/>
    </source>
</evidence>
<organism evidence="1 2">
    <name type="scientific">Streptomyces caniferus</name>
    <dbReference type="NCBI Taxonomy" id="285557"/>
    <lineage>
        <taxon>Bacteria</taxon>
        <taxon>Bacillati</taxon>
        <taxon>Actinomycetota</taxon>
        <taxon>Actinomycetes</taxon>
        <taxon>Kitasatosporales</taxon>
        <taxon>Streptomycetaceae</taxon>
        <taxon>Streptomyces</taxon>
    </lineage>
</organism>
<protein>
    <recommendedName>
        <fullName evidence="3">Aminoglycoside phosphotransferase domain-containing protein</fullName>
    </recommendedName>
</protein>
<dbReference type="AlphaFoldDB" id="A0A640S021"/>
<name>A0A640S021_9ACTN</name>
<gene>
    <name evidence="1" type="ORF">Scani_00340</name>
</gene>
<dbReference type="RefSeq" id="WP_246295375.1">
    <property type="nucleotide sequence ID" value="NZ_BAAATH010000014.1"/>
</dbReference>
<dbReference type="EMBL" id="BLIN01000001">
    <property type="protein sequence ID" value="GFE03766.1"/>
    <property type="molecule type" value="Genomic_DNA"/>
</dbReference>
<evidence type="ECO:0000313" key="2">
    <source>
        <dbReference type="Proteomes" id="UP000435837"/>
    </source>
</evidence>
<evidence type="ECO:0008006" key="3">
    <source>
        <dbReference type="Google" id="ProtNLM"/>
    </source>
</evidence>
<comment type="caution">
    <text evidence="1">The sequence shown here is derived from an EMBL/GenBank/DDBJ whole genome shotgun (WGS) entry which is preliminary data.</text>
</comment>
<accession>A0A640S021</accession>
<reference evidence="1 2" key="1">
    <citation type="submission" date="2019-12" db="EMBL/GenBank/DDBJ databases">
        <title>Whole genome shotgun sequence of Streptomyces caniferus NBRC 15389.</title>
        <authorList>
            <person name="Ichikawa N."/>
            <person name="Kimura A."/>
            <person name="Kitahashi Y."/>
            <person name="Komaki H."/>
            <person name="Tamura T."/>
        </authorList>
    </citation>
    <scope>NUCLEOTIDE SEQUENCE [LARGE SCALE GENOMIC DNA]</scope>
    <source>
        <strain evidence="1 2">NBRC 15389</strain>
    </source>
</reference>